<name>A0A915IGZ8_ROMCU</name>
<keyword evidence="1" id="KW-1185">Reference proteome</keyword>
<proteinExistence type="predicted"/>
<dbReference type="WBParaSite" id="nRc.2.0.1.t13143-RA">
    <property type="protein sequence ID" value="nRc.2.0.1.t13143-RA"/>
    <property type="gene ID" value="nRc.2.0.1.g13143"/>
</dbReference>
<evidence type="ECO:0000313" key="2">
    <source>
        <dbReference type="WBParaSite" id="nRc.2.0.1.t13143-RA"/>
    </source>
</evidence>
<dbReference type="AlphaFoldDB" id="A0A915IGZ8"/>
<protein>
    <submittedName>
        <fullName evidence="2">Uncharacterized protein</fullName>
    </submittedName>
</protein>
<dbReference type="Proteomes" id="UP000887565">
    <property type="component" value="Unplaced"/>
</dbReference>
<organism evidence="1 2">
    <name type="scientific">Romanomermis culicivorax</name>
    <name type="common">Nematode worm</name>
    <dbReference type="NCBI Taxonomy" id="13658"/>
    <lineage>
        <taxon>Eukaryota</taxon>
        <taxon>Metazoa</taxon>
        <taxon>Ecdysozoa</taxon>
        <taxon>Nematoda</taxon>
        <taxon>Enoplea</taxon>
        <taxon>Dorylaimia</taxon>
        <taxon>Mermithida</taxon>
        <taxon>Mermithoidea</taxon>
        <taxon>Mermithidae</taxon>
        <taxon>Romanomermis</taxon>
    </lineage>
</organism>
<evidence type="ECO:0000313" key="1">
    <source>
        <dbReference type="Proteomes" id="UP000887565"/>
    </source>
</evidence>
<sequence>MKSVIKYFAGNLLSVNVNTICLMSKNNMVDEFNLGMLELLGIEMENIYASDKCQALKLKKNKQVRQKSKKASHTGGLEDCLIIGLES</sequence>
<reference evidence="2" key="1">
    <citation type="submission" date="2022-11" db="UniProtKB">
        <authorList>
            <consortium name="WormBaseParasite"/>
        </authorList>
    </citation>
    <scope>IDENTIFICATION</scope>
</reference>
<accession>A0A915IGZ8</accession>